<dbReference type="Proteomes" id="UP000887577">
    <property type="component" value="Unplaced"/>
</dbReference>
<accession>A0A914YWA0</accession>
<keyword evidence="1" id="KW-1185">Reference proteome</keyword>
<reference evidence="2" key="1">
    <citation type="submission" date="2022-11" db="UniProtKB">
        <authorList>
            <consortium name="WormBaseParasite"/>
        </authorList>
    </citation>
    <scope>IDENTIFICATION</scope>
</reference>
<dbReference type="WBParaSite" id="PSU_v2.g3935.t1">
    <property type="protein sequence ID" value="PSU_v2.g3935.t1"/>
    <property type="gene ID" value="PSU_v2.g3935"/>
</dbReference>
<evidence type="ECO:0000313" key="2">
    <source>
        <dbReference type="WBParaSite" id="PSU_v2.g3935.t1"/>
    </source>
</evidence>
<organism evidence="1 2">
    <name type="scientific">Panagrolaimus superbus</name>
    <dbReference type="NCBI Taxonomy" id="310955"/>
    <lineage>
        <taxon>Eukaryota</taxon>
        <taxon>Metazoa</taxon>
        <taxon>Ecdysozoa</taxon>
        <taxon>Nematoda</taxon>
        <taxon>Chromadorea</taxon>
        <taxon>Rhabditida</taxon>
        <taxon>Tylenchina</taxon>
        <taxon>Panagrolaimomorpha</taxon>
        <taxon>Panagrolaimoidea</taxon>
        <taxon>Panagrolaimidae</taxon>
        <taxon>Panagrolaimus</taxon>
    </lineage>
</organism>
<proteinExistence type="predicted"/>
<sequence>MTDPAAIAGILSKCLKINVTFKGGNFCAHCDCVDSLITLLKNSSIKMTLLCFDITIFNKGNNKFAITNNGTFIGNIYAVKNDE</sequence>
<evidence type="ECO:0000313" key="1">
    <source>
        <dbReference type="Proteomes" id="UP000887577"/>
    </source>
</evidence>
<protein>
    <submittedName>
        <fullName evidence="2">Uncharacterized protein</fullName>
    </submittedName>
</protein>
<name>A0A914YWA0_9BILA</name>
<dbReference type="AlphaFoldDB" id="A0A914YWA0"/>